<feature type="compositionally biased region" description="Acidic residues" evidence="1">
    <location>
        <begin position="260"/>
        <end position="277"/>
    </location>
</feature>
<feature type="region of interest" description="Disordered" evidence="1">
    <location>
        <begin position="211"/>
        <end position="339"/>
    </location>
</feature>
<dbReference type="EMBL" id="JAGDFM010000512">
    <property type="protein sequence ID" value="KAG7377543.1"/>
    <property type="molecule type" value="Genomic_DNA"/>
</dbReference>
<dbReference type="InterPro" id="IPR051485">
    <property type="entry name" value="SR-CTD_assoc_factor"/>
</dbReference>
<comment type="caution">
    <text evidence="3">The sequence shown here is derived from an EMBL/GenBank/DDBJ whole genome shotgun (WGS) entry which is preliminary data.</text>
</comment>
<dbReference type="GO" id="GO:0003723">
    <property type="term" value="F:RNA binding"/>
    <property type="evidence" value="ECO:0007669"/>
    <property type="project" value="TreeGrafter"/>
</dbReference>
<dbReference type="OrthoDB" id="204949at2759"/>
<dbReference type="PROSITE" id="PS51391">
    <property type="entry name" value="CID"/>
    <property type="match status" value="1"/>
</dbReference>
<feature type="compositionally biased region" description="Polar residues" evidence="1">
    <location>
        <begin position="211"/>
        <end position="245"/>
    </location>
</feature>
<evidence type="ECO:0000313" key="3">
    <source>
        <dbReference type="EMBL" id="KAG7377543.1"/>
    </source>
</evidence>
<evidence type="ECO:0000259" key="2">
    <source>
        <dbReference type="PROSITE" id="PS51391"/>
    </source>
</evidence>
<proteinExistence type="predicted"/>
<gene>
    <name evidence="3" type="primary">U2SURP_1</name>
    <name evidence="3" type="ORF">PHYPSEUDO_011495</name>
</gene>
<dbReference type="PANTHER" id="PTHR23140:SF0">
    <property type="entry name" value="U2 SNRNP-ASSOCIATED SURP MOTIF-CONTAINING PROTEIN"/>
    <property type="match status" value="1"/>
</dbReference>
<name>A0A8T1VBC0_9STRA</name>
<feature type="domain" description="CID" evidence="2">
    <location>
        <begin position="10"/>
        <end position="155"/>
    </location>
</feature>
<evidence type="ECO:0000256" key="1">
    <source>
        <dbReference type="SAM" id="MobiDB-lite"/>
    </source>
</evidence>
<feature type="compositionally biased region" description="Acidic residues" evidence="1">
    <location>
        <begin position="328"/>
        <end position="339"/>
    </location>
</feature>
<keyword evidence="4" id="KW-1185">Reference proteome</keyword>
<feature type="compositionally biased region" description="Acidic residues" evidence="1">
    <location>
        <begin position="289"/>
        <end position="306"/>
    </location>
</feature>
<dbReference type="SMART" id="SM00582">
    <property type="entry name" value="RPR"/>
    <property type="match status" value="1"/>
</dbReference>
<dbReference type="PANTHER" id="PTHR23140">
    <property type="entry name" value="RNA PROCESSING PROTEIN LD23810P"/>
    <property type="match status" value="1"/>
</dbReference>
<dbReference type="Pfam" id="PF04818">
    <property type="entry name" value="CID"/>
    <property type="match status" value="1"/>
</dbReference>
<dbReference type="AlphaFoldDB" id="A0A8T1VBC0"/>
<sequence length="339" mass="36975">MERGRERNRLSSEDYSDFKELLENLTLERESVKKTMGFALDNSEAAVDLVNILVESFKSATSSGMTLVGLLYVASDILHNSSAAVKNASLFRTTFQDCLPEIMDTLRIAHKNIIGRMSANAMKEKVMDVLAAWESWSLFPPAVLVGLHATFLRKVEEDEYIVTRSLNFGGIGETDLDRLRKTCRQSGIMAIGGAQQLVARLQWLKEFTSPTATTAPGQTVATGIRNPSVQPDSNTCATASNTHANDATAKETKEVGKENEDADDLDGEPIDDDLDGDPIDREPVVKESDDVDGELMAEALDGEPLDGDAAGDKLDGEPLHREELDGTPMDEEDLDGEPI</sequence>
<accession>A0A8T1VBC0</accession>
<organism evidence="3 4">
    <name type="scientific">Phytophthora pseudosyringae</name>
    <dbReference type="NCBI Taxonomy" id="221518"/>
    <lineage>
        <taxon>Eukaryota</taxon>
        <taxon>Sar</taxon>
        <taxon>Stramenopiles</taxon>
        <taxon>Oomycota</taxon>
        <taxon>Peronosporomycetes</taxon>
        <taxon>Peronosporales</taxon>
        <taxon>Peronosporaceae</taxon>
        <taxon>Phytophthora</taxon>
    </lineage>
</organism>
<dbReference type="InterPro" id="IPR006569">
    <property type="entry name" value="CID_dom"/>
</dbReference>
<feature type="compositionally biased region" description="Basic and acidic residues" evidence="1">
    <location>
        <begin position="278"/>
        <end position="288"/>
    </location>
</feature>
<evidence type="ECO:0000313" key="4">
    <source>
        <dbReference type="Proteomes" id="UP000694044"/>
    </source>
</evidence>
<dbReference type="GO" id="GO:0005634">
    <property type="term" value="C:nucleus"/>
    <property type="evidence" value="ECO:0007669"/>
    <property type="project" value="TreeGrafter"/>
</dbReference>
<feature type="compositionally biased region" description="Basic and acidic residues" evidence="1">
    <location>
        <begin position="248"/>
        <end position="259"/>
    </location>
</feature>
<dbReference type="Proteomes" id="UP000694044">
    <property type="component" value="Unassembled WGS sequence"/>
</dbReference>
<reference evidence="3" key="1">
    <citation type="submission" date="2021-02" db="EMBL/GenBank/DDBJ databases">
        <authorList>
            <person name="Palmer J.M."/>
        </authorList>
    </citation>
    <scope>NUCLEOTIDE SEQUENCE</scope>
    <source>
        <strain evidence="3">SCRP734</strain>
    </source>
</reference>
<feature type="compositionally biased region" description="Basic and acidic residues" evidence="1">
    <location>
        <begin position="310"/>
        <end position="324"/>
    </location>
</feature>
<protein>
    <submittedName>
        <fullName evidence="3">U2 snRNP-associated SURP domain-containing protein</fullName>
    </submittedName>
</protein>